<dbReference type="OrthoDB" id="7758130at2759"/>
<accession>A0A6I8TM11</accession>
<organism evidence="2 3">
    <name type="scientific">Aedes aegypti</name>
    <name type="common">Yellowfever mosquito</name>
    <name type="synonym">Culex aegypti</name>
    <dbReference type="NCBI Taxonomy" id="7159"/>
    <lineage>
        <taxon>Eukaryota</taxon>
        <taxon>Metazoa</taxon>
        <taxon>Ecdysozoa</taxon>
        <taxon>Arthropoda</taxon>
        <taxon>Hexapoda</taxon>
        <taxon>Insecta</taxon>
        <taxon>Pterygota</taxon>
        <taxon>Neoptera</taxon>
        <taxon>Endopterygota</taxon>
        <taxon>Diptera</taxon>
        <taxon>Nematocera</taxon>
        <taxon>Culicoidea</taxon>
        <taxon>Culicidae</taxon>
        <taxon>Culicinae</taxon>
        <taxon>Aedini</taxon>
        <taxon>Aedes</taxon>
        <taxon>Stegomyia</taxon>
    </lineage>
</organism>
<dbReference type="PANTHER" id="PTHR33053">
    <property type="entry name" value="PROTEIN, PUTATIVE-RELATED"/>
    <property type="match status" value="1"/>
</dbReference>
<evidence type="ECO:0008006" key="4">
    <source>
        <dbReference type="Google" id="ProtNLM"/>
    </source>
</evidence>
<evidence type="ECO:0000256" key="1">
    <source>
        <dbReference type="SAM" id="MobiDB-lite"/>
    </source>
</evidence>
<gene>
    <name evidence="2" type="primary">110676140</name>
</gene>
<evidence type="ECO:0000313" key="2">
    <source>
        <dbReference type="EnsemblMetazoa" id="AAEL020416-PA"/>
    </source>
</evidence>
<evidence type="ECO:0000313" key="3">
    <source>
        <dbReference type="Proteomes" id="UP000008820"/>
    </source>
</evidence>
<feature type="compositionally biased region" description="Polar residues" evidence="1">
    <location>
        <begin position="37"/>
        <end position="47"/>
    </location>
</feature>
<feature type="region of interest" description="Disordered" evidence="1">
    <location>
        <begin position="23"/>
        <end position="67"/>
    </location>
</feature>
<dbReference type="EnsemblMetazoa" id="AAEL020416-RA">
    <property type="protein sequence ID" value="AAEL020416-PA"/>
    <property type="gene ID" value="AAEL020416"/>
</dbReference>
<proteinExistence type="predicted"/>
<dbReference type="InParanoid" id="A0A6I8TM11"/>
<dbReference type="Proteomes" id="UP000008820">
    <property type="component" value="Chromosome 2"/>
</dbReference>
<keyword evidence="3" id="KW-1185">Reference proteome</keyword>
<sequence length="671" mass="76636">MSRSTNYRKDKAEAARLFAAFGISSSEQQQLTTSSSRDNVQTENNTEPPMEALGREDEIAVEDDESDSIAAVEKDEYEDVNRFESDDENSLSDDEEAPLVDDEEIFVDIKVKLAQWSTDNHISDNAMDDLLSYLKKHHFPHLPKTNKTLKADAKLCDMPITRMGEGEFCYLGLKRAVEQIMIKNNVKPNCEIHYRFQFGIDGLPLTKSSKSSFWPILVKIIGFRDVLPVAVFCGTSKPSSIHEYMHEFVEELDHVLKVGMEINNLRVMFSVDAFIMDAPAKAFVMDIKAHNGLYGCPKCTTRGRSIGHRTVFPNIGFELRTDDSFLNLSDPHHLSDRLPPLATIGIGCVSCVPIDYMHNVCLGGMKSLLKLWVETSGKSYSLTPAQKCIIDSRIEAVKRQVCSDFSRTPRPLTDLKWFKATELRLLLLYLGPFIFLNVMSDAYYNHFLKLHAAIRILCHPVKYQTENDKAKNLLEAFGHEFMTLYGEHLFVYNFHLLTHLPDDCLLHGCLDSFSAFPFENYMQTLLRYVKKSSYPLQQFRNRFGEHLKYDVTKKALLRQRGSSYSVITNRQNTIISIDGRDNFICKDNQIFKVQNIKRVGKHMILDCNAVMELNSLYVEPMESIANGVYYCRDELIFCDVMMSIDANEVTKVQRIVLDEITGFIEVLHTGV</sequence>
<reference evidence="2 3" key="1">
    <citation type="submission" date="2017-06" db="EMBL/GenBank/DDBJ databases">
        <title>Aedes aegypti genome working group (AGWG) sequencing and assembly.</title>
        <authorList>
            <consortium name="Aedes aegypti Genome Working Group (AGWG)"/>
            <person name="Matthews B.J."/>
        </authorList>
    </citation>
    <scope>NUCLEOTIDE SEQUENCE [LARGE SCALE GENOMIC DNA]</scope>
    <source>
        <strain evidence="2 3">LVP_AGWG</strain>
    </source>
</reference>
<dbReference type="PANTHER" id="PTHR33053:SF25">
    <property type="entry name" value="TRANSPOSASE DOMAIN-CONTAINING PROTEIN"/>
    <property type="match status" value="1"/>
</dbReference>
<feature type="compositionally biased region" description="Low complexity" evidence="1">
    <location>
        <begin position="24"/>
        <end position="36"/>
    </location>
</feature>
<protein>
    <recommendedName>
        <fullName evidence="4">Transposase domain-containing protein</fullName>
    </recommendedName>
</protein>
<name>A0A6I8TM11_AEDAE</name>
<reference evidence="2" key="2">
    <citation type="submission" date="2020-05" db="UniProtKB">
        <authorList>
            <consortium name="EnsemblMetazoa"/>
        </authorList>
    </citation>
    <scope>IDENTIFICATION</scope>
    <source>
        <strain evidence="2">LVP_AGWG</strain>
    </source>
</reference>
<dbReference type="AlphaFoldDB" id="A0A6I8TM11"/>